<dbReference type="Proteomes" id="UP001527925">
    <property type="component" value="Unassembled WGS sequence"/>
</dbReference>
<evidence type="ECO:0000256" key="4">
    <source>
        <dbReference type="ARBA" id="ARBA00023229"/>
    </source>
</evidence>
<dbReference type="PANTHER" id="PTHR10885:SF0">
    <property type="entry name" value="ISOPENTENYL-DIPHOSPHATE DELTA-ISOMERASE"/>
    <property type="match status" value="1"/>
</dbReference>
<evidence type="ECO:0000256" key="5">
    <source>
        <dbReference type="ARBA" id="ARBA00023235"/>
    </source>
</evidence>
<keyword evidence="4" id="KW-0414">Isoprene biosynthesis</keyword>
<keyword evidence="9" id="KW-1185">Reference proteome</keyword>
<feature type="domain" description="Nudix hydrolase" evidence="7">
    <location>
        <begin position="46"/>
        <end position="242"/>
    </location>
</feature>
<dbReference type="EMBL" id="JADGIZ020000027">
    <property type="protein sequence ID" value="KAL2915085.1"/>
    <property type="molecule type" value="Genomic_DNA"/>
</dbReference>
<reference evidence="8 9" key="1">
    <citation type="submission" date="2023-09" db="EMBL/GenBank/DDBJ databases">
        <title>Pangenome analysis of Batrachochytrium dendrobatidis and related Chytrids.</title>
        <authorList>
            <person name="Yacoub M.N."/>
            <person name="Stajich J.E."/>
            <person name="James T.Y."/>
        </authorList>
    </citation>
    <scope>NUCLEOTIDE SEQUENCE [LARGE SCALE GENOMIC DNA]</scope>
    <source>
        <strain evidence="8 9">JEL0888</strain>
    </source>
</reference>
<evidence type="ECO:0000256" key="6">
    <source>
        <dbReference type="ARBA" id="ARBA00029294"/>
    </source>
</evidence>
<gene>
    <name evidence="8" type="primary">IDI1</name>
    <name evidence="8" type="ORF">HK105_205409</name>
</gene>
<dbReference type="CDD" id="cd02885">
    <property type="entry name" value="NUDIX_IPP_Isomerase"/>
    <property type="match status" value="1"/>
</dbReference>
<dbReference type="NCBIfam" id="TIGR02150">
    <property type="entry name" value="IPP_isom_1"/>
    <property type="match status" value="1"/>
</dbReference>
<dbReference type="InterPro" id="IPR000086">
    <property type="entry name" value="NUDIX_hydrolase_dom"/>
</dbReference>
<name>A0ABR4N6E4_9FUNG</name>
<comment type="similarity">
    <text evidence="2">Belongs to the IPP isomerase type 1 family.</text>
</comment>
<dbReference type="Pfam" id="PF00293">
    <property type="entry name" value="NUDIX"/>
    <property type="match status" value="1"/>
</dbReference>
<comment type="catalytic activity">
    <reaction evidence="6">
        <text>isopentenyl diphosphate = dimethylallyl diphosphate</text>
        <dbReference type="Rhea" id="RHEA:23284"/>
        <dbReference type="ChEBI" id="CHEBI:57623"/>
        <dbReference type="ChEBI" id="CHEBI:128769"/>
        <dbReference type="EC" id="5.3.3.2"/>
    </reaction>
    <physiologicalReaction direction="left-to-right" evidence="6">
        <dbReference type="Rhea" id="RHEA:23285"/>
    </physiologicalReaction>
</comment>
<dbReference type="EC" id="5.3.3.2" evidence="3"/>
<evidence type="ECO:0000256" key="2">
    <source>
        <dbReference type="ARBA" id="ARBA00007579"/>
    </source>
</evidence>
<dbReference type="PANTHER" id="PTHR10885">
    <property type="entry name" value="ISOPENTENYL-DIPHOSPHATE DELTA-ISOMERASE"/>
    <property type="match status" value="1"/>
</dbReference>
<organism evidence="8 9">
    <name type="scientific">Polyrhizophydium stewartii</name>
    <dbReference type="NCBI Taxonomy" id="2732419"/>
    <lineage>
        <taxon>Eukaryota</taxon>
        <taxon>Fungi</taxon>
        <taxon>Fungi incertae sedis</taxon>
        <taxon>Chytridiomycota</taxon>
        <taxon>Chytridiomycota incertae sedis</taxon>
        <taxon>Chytridiomycetes</taxon>
        <taxon>Rhizophydiales</taxon>
        <taxon>Rhizophydiales incertae sedis</taxon>
        <taxon>Polyrhizophydium</taxon>
    </lineage>
</organism>
<evidence type="ECO:0000313" key="9">
    <source>
        <dbReference type="Proteomes" id="UP001527925"/>
    </source>
</evidence>
<sequence>MTTGELDWSQYDPEQIRLMAEQCIVVDRDDNALRGGSKKECKSKGLLHRAFSVFIFNEAGELLLQQRADEKITFPGYFTNTCCSHPLMVQDELDGEAGARRAAQRKLEHELGIPAHEVPLEKLNYLTRIHYLAPSDGLWGEHESKSPLLGGRLCFPLSLHRPDLGPDPADEMPLDPPTRCNPTPTSLSKITVDYIFIYQGPVTLNPNPNEVKSTRYISMAELKELFETAEQKGILLTPWFRLIVENFLYKWWDNLGNLAAFRDDKTIHRL</sequence>
<proteinExistence type="inferred from homology"/>
<dbReference type="GO" id="GO:0004452">
    <property type="term" value="F:isopentenyl-diphosphate delta-isomerase activity"/>
    <property type="evidence" value="ECO:0007669"/>
    <property type="project" value="UniProtKB-EC"/>
</dbReference>
<accession>A0ABR4N6E4</accession>
<comment type="caution">
    <text evidence="8">The sequence shown here is derived from an EMBL/GenBank/DDBJ whole genome shotgun (WGS) entry which is preliminary data.</text>
</comment>
<evidence type="ECO:0000259" key="7">
    <source>
        <dbReference type="PROSITE" id="PS51462"/>
    </source>
</evidence>
<dbReference type="InterPro" id="IPR015797">
    <property type="entry name" value="NUDIX_hydrolase-like_dom_sf"/>
</dbReference>
<dbReference type="SUPFAM" id="SSF55811">
    <property type="entry name" value="Nudix"/>
    <property type="match status" value="2"/>
</dbReference>
<protein>
    <recommendedName>
        <fullName evidence="3">isopentenyl-diphosphate Delta-isomerase</fullName>
        <ecNumber evidence="3">5.3.3.2</ecNumber>
    </recommendedName>
</protein>
<keyword evidence="5 8" id="KW-0413">Isomerase</keyword>
<dbReference type="InterPro" id="IPR011876">
    <property type="entry name" value="IsopentenylPP_isomerase_typ1"/>
</dbReference>
<dbReference type="PIRSF" id="PIRSF018427">
    <property type="entry name" value="Isopntndiph_ism"/>
    <property type="match status" value="1"/>
</dbReference>
<evidence type="ECO:0000256" key="1">
    <source>
        <dbReference type="ARBA" id="ARBA00004826"/>
    </source>
</evidence>
<comment type="pathway">
    <text evidence="1">Isoprenoid biosynthesis; dimethylallyl diphosphate biosynthesis; dimethylallyl diphosphate from isopentenyl diphosphate: step 1/1.</text>
</comment>
<evidence type="ECO:0000313" key="8">
    <source>
        <dbReference type="EMBL" id="KAL2915085.1"/>
    </source>
</evidence>
<evidence type="ECO:0000256" key="3">
    <source>
        <dbReference type="ARBA" id="ARBA00012057"/>
    </source>
</evidence>
<dbReference type="Gene3D" id="3.90.79.10">
    <property type="entry name" value="Nucleoside Triphosphate Pyrophosphohydrolase"/>
    <property type="match status" value="2"/>
</dbReference>
<dbReference type="PROSITE" id="PS51462">
    <property type="entry name" value="NUDIX"/>
    <property type="match status" value="1"/>
</dbReference>